<keyword evidence="4" id="KW-1185">Reference proteome</keyword>
<sequence>MAELTSQPTTIQSLYAMYSDNLLYVNRRYQRKLVWTLEEKQKLIESILKKYPIPAILIAEREDSPKTYEIIDGLQRLHAIMSFIETSFTDTEGRLFDLSHFPSAKRRADEGLFTPNTHNAYLTPKAVGTILDYPFAMSVMRGATEDEINDVFGRINTYGHRLSDQERRQAGVQNSFSELVRSIACTLRGDESHEILPLNSMPSISIDLPKTKHGYEVQADEVFWVEHGILRSTELRDSLDEQCIADIVTCIVGGQLIDRSKDALDALYTYDSQESNRILAALEVYGADRVSDEIKYCISQILEVCAIENPEKPEKLRNIIFKTRTTNPFPAVFAIITLAFHELIVKQGMVITDFPGLRKAIVNLSERIETGQGATSAAQRLGNIRAVKGAIQDFFVKAQPEPPIYGNHAIADIDGLLRRSEIEQSDFEFKQGILTLSAKREMDPGILQKIHETICAIANNGPERTGKIVIGVSDKPADTKRIQELDATIARKVGKRDVVGINREAKLLNITTEDYFIKIKESIKTSPLSDELKTSVLSHIDYNPYFGLGVIVITIPPQTNVAYYGDHVFWRTGDSTTEAKTAKEIASVAQRF</sequence>
<gene>
    <name evidence="3" type="ORF">JV551A3_V1_700226</name>
</gene>
<evidence type="ECO:0000259" key="2">
    <source>
        <dbReference type="Pfam" id="PF04326"/>
    </source>
</evidence>
<evidence type="ECO:0000313" key="3">
    <source>
        <dbReference type="EMBL" id="SPO59954.1"/>
    </source>
</evidence>
<accession>A0AAQ1P692</accession>
<dbReference type="AlphaFoldDB" id="A0AAQ1P692"/>
<evidence type="ECO:0000259" key="1">
    <source>
        <dbReference type="Pfam" id="PF03235"/>
    </source>
</evidence>
<dbReference type="Pfam" id="PF03235">
    <property type="entry name" value="GmrSD_N"/>
    <property type="match status" value="1"/>
</dbReference>
<dbReference type="PANTHER" id="PTHR39639">
    <property type="entry name" value="CHROMOSOME 16, WHOLE GENOME SHOTGUN SEQUENCE"/>
    <property type="match status" value="1"/>
</dbReference>
<dbReference type="EMBL" id="OPYN01000070">
    <property type="protein sequence ID" value="SPO59954.1"/>
    <property type="molecule type" value="Genomic_DNA"/>
</dbReference>
<dbReference type="InterPro" id="IPR004919">
    <property type="entry name" value="GmrSD_N"/>
</dbReference>
<dbReference type="InterPro" id="IPR007421">
    <property type="entry name" value="Schlafen_AlbA_2_dom"/>
</dbReference>
<comment type="caution">
    <text evidence="3">The sequence shown here is derived from an EMBL/GenBank/DDBJ whole genome shotgun (WGS) entry which is preliminary data.</text>
</comment>
<name>A0AAQ1P692_9PSED</name>
<reference evidence="3 4" key="1">
    <citation type="submission" date="2018-02" db="EMBL/GenBank/DDBJ databases">
        <authorList>
            <person name="Dubost A."/>
        </authorList>
    </citation>
    <scope>NUCLEOTIDE SEQUENCE [LARGE SCALE GENOMIC DNA]</scope>
    <source>
        <strain evidence="4">JV551A3</strain>
    </source>
</reference>
<evidence type="ECO:0000313" key="4">
    <source>
        <dbReference type="Proteomes" id="UP000294335"/>
    </source>
</evidence>
<dbReference type="InterPro" id="IPR038461">
    <property type="entry name" value="Schlafen_AlbA_2_dom_sf"/>
</dbReference>
<feature type="domain" description="Schlafen AlbA-2" evidence="2">
    <location>
        <begin position="423"/>
        <end position="579"/>
    </location>
</feature>
<feature type="domain" description="GmrSD restriction endonucleases N-terminal" evidence="1">
    <location>
        <begin position="14"/>
        <end position="169"/>
    </location>
</feature>
<protein>
    <recommendedName>
        <fullName evidence="5">DUF262 domain-containing protein</fullName>
    </recommendedName>
</protein>
<dbReference type="Gene3D" id="3.30.950.30">
    <property type="entry name" value="Schlafen, AAA domain"/>
    <property type="match status" value="1"/>
</dbReference>
<evidence type="ECO:0008006" key="5">
    <source>
        <dbReference type="Google" id="ProtNLM"/>
    </source>
</evidence>
<dbReference type="PANTHER" id="PTHR39639:SF1">
    <property type="entry name" value="DUF262 DOMAIN-CONTAINING PROTEIN"/>
    <property type="match status" value="1"/>
</dbReference>
<organism evidence="3 4">
    <name type="scientific">Pseudomonas inefficax</name>
    <dbReference type="NCBI Taxonomy" id="2078786"/>
    <lineage>
        <taxon>Bacteria</taxon>
        <taxon>Pseudomonadati</taxon>
        <taxon>Pseudomonadota</taxon>
        <taxon>Gammaproteobacteria</taxon>
        <taxon>Pseudomonadales</taxon>
        <taxon>Pseudomonadaceae</taxon>
        <taxon>Pseudomonas</taxon>
    </lineage>
</organism>
<proteinExistence type="predicted"/>
<dbReference type="RefSeq" id="WP_133970904.1">
    <property type="nucleotide sequence ID" value="NZ_OPYN01000070.1"/>
</dbReference>
<dbReference type="Proteomes" id="UP000294335">
    <property type="component" value="Unassembled WGS sequence"/>
</dbReference>
<dbReference type="Pfam" id="PF04326">
    <property type="entry name" value="SLFN_AlbA_2"/>
    <property type="match status" value="1"/>
</dbReference>